<keyword evidence="3 5" id="KW-1133">Transmembrane helix</keyword>
<feature type="transmembrane region" description="Helical" evidence="5">
    <location>
        <begin position="349"/>
        <end position="371"/>
    </location>
</feature>
<dbReference type="GO" id="GO:0046943">
    <property type="term" value="F:carboxylic acid transmembrane transporter activity"/>
    <property type="evidence" value="ECO:0007669"/>
    <property type="project" value="TreeGrafter"/>
</dbReference>
<dbReference type="InterPro" id="IPR011701">
    <property type="entry name" value="MFS"/>
</dbReference>
<feature type="transmembrane region" description="Helical" evidence="5">
    <location>
        <begin position="87"/>
        <end position="105"/>
    </location>
</feature>
<dbReference type="RefSeq" id="WP_146690872.1">
    <property type="nucleotide sequence ID" value="NZ_LT629750.1"/>
</dbReference>
<dbReference type="GO" id="GO:0005886">
    <property type="term" value="C:plasma membrane"/>
    <property type="evidence" value="ECO:0007669"/>
    <property type="project" value="TreeGrafter"/>
</dbReference>
<keyword evidence="8" id="KW-1185">Reference proteome</keyword>
<feature type="transmembrane region" description="Helical" evidence="5">
    <location>
        <begin position="391"/>
        <end position="409"/>
    </location>
</feature>
<feature type="transmembrane region" description="Helical" evidence="5">
    <location>
        <begin position="257"/>
        <end position="278"/>
    </location>
</feature>
<dbReference type="PANTHER" id="PTHR23508">
    <property type="entry name" value="CARBOXYLIC ACID TRANSPORTER PROTEIN HOMOLOG"/>
    <property type="match status" value="1"/>
</dbReference>
<feature type="transmembrane region" description="Helical" evidence="5">
    <location>
        <begin position="324"/>
        <end position="343"/>
    </location>
</feature>
<keyword evidence="2 5" id="KW-0812">Transmembrane</keyword>
<keyword evidence="4 5" id="KW-0472">Membrane</keyword>
<feature type="transmembrane region" description="Helical" evidence="5">
    <location>
        <begin position="415"/>
        <end position="435"/>
    </location>
</feature>
<protein>
    <submittedName>
        <fullName evidence="7">MFS transporter, putative metabolite:H+ symporter</fullName>
    </submittedName>
</protein>
<feature type="domain" description="Major facilitator superfamily (MFS) profile" evidence="6">
    <location>
        <begin position="22"/>
        <end position="438"/>
    </location>
</feature>
<dbReference type="AlphaFoldDB" id="A0A1H2BRD9"/>
<evidence type="ECO:0000259" key="6">
    <source>
        <dbReference type="PROSITE" id="PS50850"/>
    </source>
</evidence>
<feature type="transmembrane region" description="Helical" evidence="5">
    <location>
        <begin position="146"/>
        <end position="168"/>
    </location>
</feature>
<dbReference type="Gene3D" id="1.20.1250.20">
    <property type="entry name" value="MFS general substrate transporter like domains"/>
    <property type="match status" value="1"/>
</dbReference>
<gene>
    <name evidence="7" type="ORF">SAMN05444158_7460</name>
</gene>
<dbReference type="InterPro" id="IPR005829">
    <property type="entry name" value="Sugar_transporter_CS"/>
</dbReference>
<evidence type="ECO:0000256" key="1">
    <source>
        <dbReference type="ARBA" id="ARBA00004141"/>
    </source>
</evidence>
<evidence type="ECO:0000313" key="8">
    <source>
        <dbReference type="Proteomes" id="UP000243904"/>
    </source>
</evidence>
<evidence type="ECO:0000256" key="2">
    <source>
        <dbReference type="ARBA" id="ARBA00022692"/>
    </source>
</evidence>
<feature type="transmembrane region" description="Helical" evidence="5">
    <location>
        <begin position="111"/>
        <end position="134"/>
    </location>
</feature>
<dbReference type="PROSITE" id="PS00216">
    <property type="entry name" value="SUGAR_TRANSPORT_1"/>
    <property type="match status" value="1"/>
</dbReference>
<name>A0A1H2BRD9_9BRAD</name>
<dbReference type="EMBL" id="LT629750">
    <property type="protein sequence ID" value="SDT60811.1"/>
    <property type="molecule type" value="Genomic_DNA"/>
</dbReference>
<dbReference type="PANTHER" id="PTHR23508:SF10">
    <property type="entry name" value="CARBOXYLIC ACID TRANSPORTER PROTEIN HOMOLOG"/>
    <property type="match status" value="1"/>
</dbReference>
<evidence type="ECO:0000256" key="3">
    <source>
        <dbReference type="ARBA" id="ARBA00022989"/>
    </source>
</evidence>
<dbReference type="CDD" id="cd17316">
    <property type="entry name" value="MFS_SV2_like"/>
    <property type="match status" value="1"/>
</dbReference>
<feature type="transmembrane region" description="Helical" evidence="5">
    <location>
        <begin position="22"/>
        <end position="49"/>
    </location>
</feature>
<evidence type="ECO:0000256" key="5">
    <source>
        <dbReference type="SAM" id="Phobius"/>
    </source>
</evidence>
<feature type="transmembrane region" description="Helical" evidence="5">
    <location>
        <begin position="174"/>
        <end position="191"/>
    </location>
</feature>
<dbReference type="Proteomes" id="UP000243904">
    <property type="component" value="Chromosome I"/>
</dbReference>
<organism evidence="7 8">
    <name type="scientific">Bradyrhizobium canariense</name>
    <dbReference type="NCBI Taxonomy" id="255045"/>
    <lineage>
        <taxon>Bacteria</taxon>
        <taxon>Pseudomonadati</taxon>
        <taxon>Pseudomonadota</taxon>
        <taxon>Alphaproteobacteria</taxon>
        <taxon>Hyphomicrobiales</taxon>
        <taxon>Nitrobacteraceae</taxon>
        <taxon>Bradyrhizobium</taxon>
    </lineage>
</organism>
<sequence length="472" mass="50458">MLTVNAGARLDRLPASRFHYRILGLIGGGMFLDAFEIYLQAAVLAALIGTGWSTPGQNANFVSATFAGMVIGAWLAGITGDRYGRRFSYQVNLLIFGLASLAGAAAPSMNWLIAARFVMGIGLGAEIVVGYVAISELMPPASRGRWGAGLATVTNSSLFISALVGRLIIPSYGWRWMFVIVGIGALVVWYLRKRMPESPRWLEANGQPAEAERIMGEIEAEVERSTGRKLPEAPNVLDQSSVNAVGRLSDLFSREMLARTITGSVILIALNTAIYGFIAFLPSFMVRQGFTIITSLNYITLMSFGAPVGALIGMALADKIGRKPCIVVFSFVAIVAGAIYPQLSDPTFVMLTGFILVAAVYVLVAVAWSMYVPELFPTVIRMRGAGFCNTLGRFMTILTPQITTLLYGLAGLIGVLAYVVGLLLLQVIVVIALGIETKRMPLEVLSEAMIARAKSGSTEPAIGKEAGAASQL</sequence>
<accession>A0A1H2BRD9</accession>
<dbReference type="InterPro" id="IPR036259">
    <property type="entry name" value="MFS_trans_sf"/>
</dbReference>
<reference evidence="8" key="1">
    <citation type="submission" date="2016-10" db="EMBL/GenBank/DDBJ databases">
        <authorList>
            <person name="Varghese N."/>
            <person name="Submissions S."/>
        </authorList>
    </citation>
    <scope>NUCLEOTIDE SEQUENCE [LARGE SCALE GENOMIC DNA]</scope>
    <source>
        <strain evidence="8">GAS369</strain>
    </source>
</reference>
<dbReference type="PROSITE" id="PS50850">
    <property type="entry name" value="MFS"/>
    <property type="match status" value="1"/>
</dbReference>
<proteinExistence type="predicted"/>
<dbReference type="InterPro" id="IPR020846">
    <property type="entry name" value="MFS_dom"/>
</dbReference>
<comment type="subcellular location">
    <subcellularLocation>
        <location evidence="1">Membrane</location>
        <topology evidence="1">Multi-pass membrane protein</topology>
    </subcellularLocation>
</comment>
<feature type="transmembrane region" description="Helical" evidence="5">
    <location>
        <begin position="61"/>
        <end position="80"/>
    </location>
</feature>
<feature type="transmembrane region" description="Helical" evidence="5">
    <location>
        <begin position="298"/>
        <end position="317"/>
    </location>
</feature>
<evidence type="ECO:0000256" key="4">
    <source>
        <dbReference type="ARBA" id="ARBA00023136"/>
    </source>
</evidence>
<dbReference type="Pfam" id="PF07690">
    <property type="entry name" value="MFS_1"/>
    <property type="match status" value="1"/>
</dbReference>
<evidence type="ECO:0000313" key="7">
    <source>
        <dbReference type="EMBL" id="SDT60811.1"/>
    </source>
</evidence>
<dbReference type="SUPFAM" id="SSF103473">
    <property type="entry name" value="MFS general substrate transporter"/>
    <property type="match status" value="1"/>
</dbReference>